<evidence type="ECO:0000256" key="1">
    <source>
        <dbReference type="SAM" id="MobiDB-lite"/>
    </source>
</evidence>
<organism evidence="2 3">
    <name type="scientific">Cucurbita moschata</name>
    <name type="common">Winter crookneck squash</name>
    <name type="synonym">Cucurbita pepo var. moschata</name>
    <dbReference type="NCBI Taxonomy" id="3662"/>
    <lineage>
        <taxon>Eukaryota</taxon>
        <taxon>Viridiplantae</taxon>
        <taxon>Streptophyta</taxon>
        <taxon>Embryophyta</taxon>
        <taxon>Tracheophyta</taxon>
        <taxon>Spermatophyta</taxon>
        <taxon>Magnoliopsida</taxon>
        <taxon>eudicotyledons</taxon>
        <taxon>Gunneridae</taxon>
        <taxon>Pentapetalae</taxon>
        <taxon>rosids</taxon>
        <taxon>fabids</taxon>
        <taxon>Cucurbitales</taxon>
        <taxon>Cucurbitaceae</taxon>
        <taxon>Cucurbiteae</taxon>
        <taxon>Cucurbita</taxon>
    </lineage>
</organism>
<evidence type="ECO:0000313" key="2">
    <source>
        <dbReference type="Proteomes" id="UP000504609"/>
    </source>
</evidence>
<dbReference type="RefSeq" id="XP_022964347.1">
    <property type="nucleotide sequence ID" value="XM_023108579.1"/>
</dbReference>
<evidence type="ECO:0000313" key="3">
    <source>
        <dbReference type="RefSeq" id="XP_022964347.1"/>
    </source>
</evidence>
<dbReference type="Pfam" id="PF12070">
    <property type="entry name" value="SCAI"/>
    <property type="match status" value="1"/>
</dbReference>
<dbReference type="GO" id="GO:0006351">
    <property type="term" value="P:DNA-templated transcription"/>
    <property type="evidence" value="ECO:0007669"/>
    <property type="project" value="InterPro"/>
</dbReference>
<feature type="compositionally biased region" description="Low complexity" evidence="1">
    <location>
        <begin position="276"/>
        <end position="288"/>
    </location>
</feature>
<feature type="region of interest" description="Disordered" evidence="1">
    <location>
        <begin position="353"/>
        <end position="374"/>
    </location>
</feature>
<name>A0A6J1HHK3_CUCMO</name>
<accession>A0A6J1HHK3</accession>
<sequence length="601" mass="67769">MRPGLPPHSSRSKCHISVSELYWSLVNKADRKFSRIRDLPYYERNRYNTYFHKAFKVYTKLWKLQQGNRQKLLDTGLKRWQIGEIASRIAQLYFGQYMRTSQASYLSESFVFYEAILTRDYFKEGLFQDVSLACKQLRFLSRFLIVCLVSNRREMVHQLVNQLKMLLEECKKTFKETDFKEWKLVVQEITRFLKADTTFINIRPFRYSILLEPHPESSISVSPPSTTRSLRLQDAILSSYHHNEVKFSEITLDTFRMIQSLEWEPSGSFYRPNANRSGQSSGSGPSRSNVTQDIVDPTLPSNPRKSLLYRPSLTHFLAVLATVCEEMPNDGILLIYLSASDSAKKVLSSPASTQLGDESISNTEDIDKPESPCGQVEGGCIGPQTGCLSLSASGKEGPSCIYPGDLVPFTRRPLFLVIDSDVSEAFQTIHGEERGEPAAMLLSSCNASHASAAEYSRHGSMFTLFLTAPLQAFCVLLGISGSDVEMVAFNKAEKVLFSSIIEWDQSLVTLDNLDKGWSQILNDPFIRRLLLRFIFTRTVLALYAPTFGKKEFVPICVPILPSFFDPTSESVQSVVVKIANIFGVSSSFVFSENLVAPESSS</sequence>
<dbReference type="PANTHER" id="PTHR21243">
    <property type="entry name" value="PROTEIN SCAI"/>
    <property type="match status" value="1"/>
</dbReference>
<dbReference type="KEGG" id="cmos:111464382"/>
<reference evidence="3" key="1">
    <citation type="submission" date="2025-08" db="UniProtKB">
        <authorList>
            <consortium name="RefSeq"/>
        </authorList>
    </citation>
    <scope>IDENTIFICATION</scope>
    <source>
        <tissue evidence="3">Young leaves</tissue>
    </source>
</reference>
<proteinExistence type="predicted"/>
<dbReference type="InterPro" id="IPR022709">
    <property type="entry name" value="SCAI"/>
</dbReference>
<keyword evidence="2" id="KW-1185">Reference proteome</keyword>
<protein>
    <submittedName>
        <fullName evidence="3">Protein SCAI-like</fullName>
    </submittedName>
</protein>
<feature type="region of interest" description="Disordered" evidence="1">
    <location>
        <begin position="269"/>
        <end position="302"/>
    </location>
</feature>
<gene>
    <name evidence="3" type="primary">LOC111464382</name>
</gene>
<feature type="compositionally biased region" description="Polar residues" evidence="1">
    <location>
        <begin position="353"/>
        <end position="363"/>
    </location>
</feature>
<dbReference type="GO" id="GO:0003714">
    <property type="term" value="F:transcription corepressor activity"/>
    <property type="evidence" value="ECO:0007669"/>
    <property type="project" value="InterPro"/>
</dbReference>
<dbReference type="GeneID" id="111464382"/>
<dbReference type="AlphaFoldDB" id="A0A6J1HHK3"/>
<dbReference type="Proteomes" id="UP000504609">
    <property type="component" value="Unplaced"/>
</dbReference>